<dbReference type="EMBL" id="GGFL01008003">
    <property type="protein sequence ID" value="MBW72181.1"/>
    <property type="molecule type" value="Transcribed_RNA"/>
</dbReference>
<evidence type="ECO:0000313" key="2">
    <source>
        <dbReference type="EMBL" id="MBW72181.1"/>
    </source>
</evidence>
<evidence type="ECO:0000256" key="1">
    <source>
        <dbReference type="SAM" id="MobiDB-lite"/>
    </source>
</evidence>
<reference evidence="2" key="1">
    <citation type="submission" date="2018-01" db="EMBL/GenBank/DDBJ databases">
        <title>An insight into the sialome of Amazonian anophelines.</title>
        <authorList>
            <person name="Ribeiro J.M."/>
            <person name="Scarpassa V."/>
            <person name="Calvo E."/>
        </authorList>
    </citation>
    <scope>NUCLEOTIDE SEQUENCE</scope>
</reference>
<feature type="region of interest" description="Disordered" evidence="1">
    <location>
        <begin position="47"/>
        <end position="66"/>
    </location>
</feature>
<accession>A0A2M4D3V3</accession>
<sequence length="112" mass="12798">MAAASLSGLLVVFWWPRPPPRTWYELPNVFHWRTVAYRMVPAGTRSAVRPSWADSGSSNRPVCSSTDPRCTVTSCNDPSLHRADDRCLSYRYSLIRRRSHTVCPRSRADRCT</sequence>
<name>A0A2M4D3V3_ANODA</name>
<protein>
    <submittedName>
        <fullName evidence="2">Putative secreted protein</fullName>
    </submittedName>
</protein>
<dbReference type="AlphaFoldDB" id="A0A2M4D3V3"/>
<feature type="compositionally biased region" description="Polar residues" evidence="1">
    <location>
        <begin position="54"/>
        <end position="66"/>
    </location>
</feature>
<organism evidence="2">
    <name type="scientific">Anopheles darlingi</name>
    <name type="common">Mosquito</name>
    <dbReference type="NCBI Taxonomy" id="43151"/>
    <lineage>
        <taxon>Eukaryota</taxon>
        <taxon>Metazoa</taxon>
        <taxon>Ecdysozoa</taxon>
        <taxon>Arthropoda</taxon>
        <taxon>Hexapoda</taxon>
        <taxon>Insecta</taxon>
        <taxon>Pterygota</taxon>
        <taxon>Neoptera</taxon>
        <taxon>Endopterygota</taxon>
        <taxon>Diptera</taxon>
        <taxon>Nematocera</taxon>
        <taxon>Culicoidea</taxon>
        <taxon>Culicidae</taxon>
        <taxon>Anophelinae</taxon>
        <taxon>Anopheles</taxon>
    </lineage>
</organism>
<proteinExistence type="predicted"/>